<accession>A0A7X5QZH9</accession>
<protein>
    <submittedName>
        <fullName evidence="1">Uncharacterized protein</fullName>
    </submittedName>
</protein>
<reference evidence="1 2" key="1">
    <citation type="submission" date="2020-02" db="EMBL/GenBank/DDBJ databases">
        <title>Sequencing the genomes of 1000 actinobacteria strains.</title>
        <authorList>
            <person name="Klenk H.-P."/>
        </authorList>
    </citation>
    <scope>NUCLEOTIDE SEQUENCE [LARGE SCALE GENOMIC DNA]</scope>
    <source>
        <strain evidence="1 2">DSM 27960</strain>
    </source>
</reference>
<name>A0A7X5QZH9_9MICO</name>
<evidence type="ECO:0000313" key="1">
    <source>
        <dbReference type="EMBL" id="NIH52889.1"/>
    </source>
</evidence>
<proteinExistence type="predicted"/>
<dbReference type="RefSeq" id="WP_167148058.1">
    <property type="nucleotide sequence ID" value="NZ_JAAMOX010000001.1"/>
</dbReference>
<dbReference type="Proteomes" id="UP000541033">
    <property type="component" value="Unassembled WGS sequence"/>
</dbReference>
<dbReference type="EMBL" id="JAAMOX010000001">
    <property type="protein sequence ID" value="NIH52889.1"/>
    <property type="molecule type" value="Genomic_DNA"/>
</dbReference>
<organism evidence="1 2">
    <name type="scientific">Lysinibacter cavernae</name>
    <dbReference type="NCBI Taxonomy" id="1640652"/>
    <lineage>
        <taxon>Bacteria</taxon>
        <taxon>Bacillati</taxon>
        <taxon>Actinomycetota</taxon>
        <taxon>Actinomycetes</taxon>
        <taxon>Micrococcales</taxon>
        <taxon>Microbacteriaceae</taxon>
        <taxon>Lysinibacter</taxon>
    </lineage>
</organism>
<keyword evidence="2" id="KW-1185">Reference proteome</keyword>
<evidence type="ECO:0000313" key="2">
    <source>
        <dbReference type="Proteomes" id="UP000541033"/>
    </source>
</evidence>
<comment type="caution">
    <text evidence="1">The sequence shown here is derived from an EMBL/GenBank/DDBJ whole genome shotgun (WGS) entry which is preliminary data.</text>
</comment>
<dbReference type="AlphaFoldDB" id="A0A7X5QZH9"/>
<sequence length="47" mass="5421">MPMYTAMLRSIETREIQIEADDLPGANEQLKTQVPEGFQVQWVRKDG</sequence>
<gene>
    <name evidence="1" type="ORF">FHX76_000757</name>
</gene>